<dbReference type="Proteomes" id="UP000273811">
    <property type="component" value="Unassembled WGS sequence"/>
</dbReference>
<dbReference type="RefSeq" id="WP_120071645.1">
    <property type="nucleotide sequence ID" value="NZ_CP126113.1"/>
</dbReference>
<feature type="coiled-coil region" evidence="1">
    <location>
        <begin position="2"/>
        <end position="29"/>
    </location>
</feature>
<keyword evidence="4" id="KW-1185">Reference proteome</keyword>
<gene>
    <name evidence="3" type="ORF">D4N35_006470</name>
</gene>
<dbReference type="InterPro" id="IPR035218">
    <property type="entry name" value="DUF5327"/>
</dbReference>
<keyword evidence="1" id="KW-0175">Coiled coil</keyword>
<proteinExistence type="predicted"/>
<comment type="caution">
    <text evidence="3">The sequence shown here is derived from an EMBL/GenBank/DDBJ whole genome shotgun (WGS) entry which is preliminary data.</text>
</comment>
<reference evidence="3" key="1">
    <citation type="submission" date="2018-12" db="EMBL/GenBank/DDBJ databases">
        <authorList>
            <person name="Sun L."/>
            <person name="Chen Z."/>
        </authorList>
    </citation>
    <scope>NUCLEOTIDE SEQUENCE [LARGE SCALE GENOMIC DNA]</scope>
    <source>
        <strain evidence="3">DSM 16012</strain>
    </source>
</reference>
<name>A0A443IWI0_9BACI</name>
<dbReference type="EMBL" id="QYTU02000010">
    <property type="protein sequence ID" value="RWR12503.1"/>
    <property type="molecule type" value="Genomic_DNA"/>
</dbReference>
<accession>A0A443IWI0</accession>
<evidence type="ECO:0000256" key="2">
    <source>
        <dbReference type="SAM" id="MobiDB-lite"/>
    </source>
</evidence>
<organism evidence="3 4">
    <name type="scientific">Siminovitchia fortis</name>
    <dbReference type="NCBI Taxonomy" id="254758"/>
    <lineage>
        <taxon>Bacteria</taxon>
        <taxon>Bacillati</taxon>
        <taxon>Bacillota</taxon>
        <taxon>Bacilli</taxon>
        <taxon>Bacillales</taxon>
        <taxon>Bacillaceae</taxon>
        <taxon>Siminovitchia</taxon>
    </lineage>
</organism>
<sequence>MHITYEDLIAKMESELKKAKESKDHEQRRGHLFAVKALAELTLDTGKEIQEEQPQLLKKHEEGPEKLSPSIGKHYESHDGGDSIFDF</sequence>
<protein>
    <submittedName>
        <fullName evidence="3">Uncharacterized protein</fullName>
    </submittedName>
</protein>
<feature type="region of interest" description="Disordered" evidence="2">
    <location>
        <begin position="45"/>
        <end position="87"/>
    </location>
</feature>
<dbReference type="AlphaFoldDB" id="A0A443IWI0"/>
<dbReference type="Pfam" id="PF17261">
    <property type="entry name" value="DUF5327"/>
    <property type="match status" value="1"/>
</dbReference>
<evidence type="ECO:0000256" key="1">
    <source>
        <dbReference type="SAM" id="Coils"/>
    </source>
</evidence>
<evidence type="ECO:0000313" key="3">
    <source>
        <dbReference type="EMBL" id="RWR12503.1"/>
    </source>
</evidence>
<dbReference type="OrthoDB" id="2941083at2"/>
<evidence type="ECO:0000313" key="4">
    <source>
        <dbReference type="Proteomes" id="UP000273811"/>
    </source>
</evidence>